<feature type="signal peptide" evidence="2">
    <location>
        <begin position="1"/>
        <end position="23"/>
    </location>
</feature>
<dbReference type="Proteomes" id="UP000293162">
    <property type="component" value="Unassembled WGS sequence"/>
</dbReference>
<evidence type="ECO:0000313" key="4">
    <source>
        <dbReference type="Proteomes" id="UP000293162"/>
    </source>
</evidence>
<reference evidence="3 4" key="1">
    <citation type="submission" date="2019-02" db="EMBL/GenBank/DDBJ databases">
        <title>Bacterial novel species Emticicia sp. 17J42-9 isolated from soil.</title>
        <authorList>
            <person name="Jung H.-Y."/>
        </authorList>
    </citation>
    <scope>NUCLEOTIDE SEQUENCE [LARGE SCALE GENOMIC DNA]</scope>
    <source>
        <strain evidence="3 4">17J42-9</strain>
    </source>
</reference>
<dbReference type="AlphaFoldDB" id="A0A4Q5LVH6"/>
<dbReference type="OrthoDB" id="1114031at2"/>
<evidence type="ECO:0008006" key="5">
    <source>
        <dbReference type="Google" id="ProtNLM"/>
    </source>
</evidence>
<keyword evidence="2" id="KW-0732">Signal</keyword>
<comment type="caution">
    <text evidence="3">The sequence shown here is derived from an EMBL/GenBank/DDBJ whole genome shotgun (WGS) entry which is preliminary data.</text>
</comment>
<dbReference type="EMBL" id="SEWF01000042">
    <property type="protein sequence ID" value="RYU93549.1"/>
    <property type="molecule type" value="Genomic_DNA"/>
</dbReference>
<gene>
    <name evidence="3" type="ORF">EWM59_21440</name>
</gene>
<keyword evidence="4" id="KW-1185">Reference proteome</keyword>
<dbReference type="PROSITE" id="PS51257">
    <property type="entry name" value="PROKAR_LIPOPROTEIN"/>
    <property type="match status" value="1"/>
</dbReference>
<dbReference type="RefSeq" id="WP_130023307.1">
    <property type="nucleotide sequence ID" value="NZ_SEWF01000042.1"/>
</dbReference>
<feature type="compositionally biased region" description="Polar residues" evidence="1">
    <location>
        <begin position="233"/>
        <end position="244"/>
    </location>
</feature>
<sequence>MKNNLLKIASLCIALGLAVTACTKDPDNDSVTPDAQSAAVVADNQTIQDESEDVYDLVDDVTFLPFGGRNFRETGETGGGDKGKHGGHFPSLGIGWDKPWRGRFDNCADVSKTVANNTITIVYDYTSVADGVCNDKAVGGKMTITIPVKPDSGFTGTLTRTVSYENLKRDTLVINGTHTITTTVASGKATASEKLANITITNTNTNKVITYTSTKKRVIDNKGTTTKDDDESQTTGTTNAKGSDGTEFTATITQTLIVKHSCKDARGFPVSGTIEIKPVSGDTKIVDYGDGTCDLKYTVTVNGVTEEKEKTKPEKRKKG</sequence>
<evidence type="ECO:0000313" key="3">
    <source>
        <dbReference type="EMBL" id="RYU93549.1"/>
    </source>
</evidence>
<accession>A0A4Q5LVH6</accession>
<feature type="chain" id="PRO_5020902414" description="Lipoprotein" evidence="2">
    <location>
        <begin position="24"/>
        <end position="319"/>
    </location>
</feature>
<name>A0A4Q5LVH6_9BACT</name>
<evidence type="ECO:0000256" key="1">
    <source>
        <dbReference type="SAM" id="MobiDB-lite"/>
    </source>
</evidence>
<proteinExistence type="predicted"/>
<protein>
    <recommendedName>
        <fullName evidence="5">Lipoprotein</fullName>
    </recommendedName>
</protein>
<feature type="region of interest" description="Disordered" evidence="1">
    <location>
        <begin position="221"/>
        <end position="244"/>
    </location>
</feature>
<organism evidence="3 4">
    <name type="scientific">Emticicia agri</name>
    <dbReference type="NCBI Taxonomy" id="2492393"/>
    <lineage>
        <taxon>Bacteria</taxon>
        <taxon>Pseudomonadati</taxon>
        <taxon>Bacteroidota</taxon>
        <taxon>Cytophagia</taxon>
        <taxon>Cytophagales</taxon>
        <taxon>Leadbetterellaceae</taxon>
        <taxon>Emticicia</taxon>
    </lineage>
</organism>
<evidence type="ECO:0000256" key="2">
    <source>
        <dbReference type="SAM" id="SignalP"/>
    </source>
</evidence>